<dbReference type="Proteomes" id="UP000182725">
    <property type="component" value="Unassembled WGS sequence"/>
</dbReference>
<gene>
    <name evidence="2" type="ORF">SAMN04489740_1093</name>
</gene>
<feature type="compositionally biased region" description="Basic and acidic residues" evidence="1">
    <location>
        <begin position="89"/>
        <end position="100"/>
    </location>
</feature>
<feature type="compositionally biased region" description="Acidic residues" evidence="1">
    <location>
        <begin position="140"/>
        <end position="149"/>
    </location>
</feature>
<feature type="compositionally biased region" description="Polar residues" evidence="1">
    <location>
        <begin position="1"/>
        <end position="12"/>
    </location>
</feature>
<sequence>MNSNDPANTERNQIPAESGYGSPTPEDEMPEGSATNPGSPDPTLRGQESDELSLGDDESLGAPDRNFFENEDAGSDGEPGAGRLGGTDDQYREEPARTDDEAVDEDPSEPTPLEAPSTDAPLDEGNSGPTRTERESFSSESDEDAAGSS</sequence>
<evidence type="ECO:0000313" key="3">
    <source>
        <dbReference type="Proteomes" id="UP000182725"/>
    </source>
</evidence>
<name>A0A1H5HSG1_9MICC</name>
<dbReference type="EMBL" id="FNTV01000001">
    <property type="protein sequence ID" value="SEE30825.1"/>
    <property type="molecule type" value="Genomic_DNA"/>
</dbReference>
<feature type="region of interest" description="Disordered" evidence="1">
    <location>
        <begin position="1"/>
        <end position="149"/>
    </location>
</feature>
<protein>
    <submittedName>
        <fullName evidence="2">Uncharacterized protein</fullName>
    </submittedName>
</protein>
<reference evidence="2 3" key="1">
    <citation type="submission" date="2016-10" db="EMBL/GenBank/DDBJ databases">
        <authorList>
            <person name="de Groot N.N."/>
        </authorList>
    </citation>
    <scope>NUCLEOTIDE SEQUENCE [LARGE SCALE GENOMIC DNA]</scope>
    <source>
        <strain evidence="2 3">DSM 22274</strain>
    </source>
</reference>
<feature type="compositionally biased region" description="Acidic residues" evidence="1">
    <location>
        <begin position="49"/>
        <end position="59"/>
    </location>
</feature>
<evidence type="ECO:0000256" key="1">
    <source>
        <dbReference type="SAM" id="MobiDB-lite"/>
    </source>
</evidence>
<organism evidence="2 3">
    <name type="scientific">Arthrobacter alpinus</name>
    <dbReference type="NCBI Taxonomy" id="656366"/>
    <lineage>
        <taxon>Bacteria</taxon>
        <taxon>Bacillati</taxon>
        <taxon>Actinomycetota</taxon>
        <taxon>Actinomycetes</taxon>
        <taxon>Micrococcales</taxon>
        <taxon>Micrococcaceae</taxon>
        <taxon>Arthrobacter</taxon>
    </lineage>
</organism>
<accession>A0A1H5HSG1</accession>
<dbReference type="AlphaFoldDB" id="A0A1H5HSG1"/>
<proteinExistence type="predicted"/>
<dbReference type="RefSeq" id="WP_074710894.1">
    <property type="nucleotide sequence ID" value="NZ_FNTV01000001.1"/>
</dbReference>
<evidence type="ECO:0000313" key="2">
    <source>
        <dbReference type="EMBL" id="SEE30825.1"/>
    </source>
</evidence>